<keyword evidence="1" id="KW-0614">Plasmid</keyword>
<dbReference type="RefSeq" id="WP_167680193.1">
    <property type="nucleotide sequence ID" value="NZ_CP050314.1"/>
</dbReference>
<geneLocation type="plasmid" evidence="1 2">
    <name>pPN3F2_1</name>
</geneLocation>
<accession>A0A6G9QP28</accession>
<dbReference type="KEGG" id="saes:HBH39_17820"/>
<name>A0A6G9QP28_9GAMM</name>
<protein>
    <submittedName>
        <fullName evidence="1">Uncharacterized protein</fullName>
    </submittedName>
</protein>
<dbReference type="EMBL" id="CP050314">
    <property type="protein sequence ID" value="QIR16344.1"/>
    <property type="molecule type" value="Genomic_DNA"/>
</dbReference>
<proteinExistence type="predicted"/>
<dbReference type="Proteomes" id="UP000502608">
    <property type="component" value="Plasmid pPN3F2_1"/>
</dbReference>
<keyword evidence="2" id="KW-1185">Reference proteome</keyword>
<reference evidence="1 2" key="1">
    <citation type="submission" date="2020-03" db="EMBL/GenBank/DDBJ databases">
        <title>Complete genome sequence of Shewanella sp.</title>
        <authorList>
            <person name="Kim Y.-S."/>
            <person name="Kim S.-J."/>
            <person name="Jung H.-K."/>
            <person name="Kim K.-H."/>
        </authorList>
    </citation>
    <scope>NUCLEOTIDE SEQUENCE [LARGE SCALE GENOMIC DNA]</scope>
    <source>
        <strain evidence="1 2">PN3F2</strain>
        <plasmid evidence="1 2">pPN3F2_1</plasmid>
    </source>
</reference>
<gene>
    <name evidence="1" type="ORF">HBH39_17820</name>
</gene>
<sequence>MNTQQQSIYNNAIAVYLTLTEGAQQSLMEVYETIEDYVVEGGTLEIQAVVNVEYQHLSWRQIQDGIQHLVNSQI</sequence>
<dbReference type="AlphaFoldDB" id="A0A6G9QP28"/>
<organism evidence="1 2">
    <name type="scientific">Shewanella aestuarii</name>
    <dbReference type="NCBI Taxonomy" id="1028752"/>
    <lineage>
        <taxon>Bacteria</taxon>
        <taxon>Pseudomonadati</taxon>
        <taxon>Pseudomonadota</taxon>
        <taxon>Gammaproteobacteria</taxon>
        <taxon>Alteromonadales</taxon>
        <taxon>Shewanellaceae</taxon>
        <taxon>Shewanella</taxon>
    </lineage>
</organism>
<evidence type="ECO:0000313" key="1">
    <source>
        <dbReference type="EMBL" id="QIR16344.1"/>
    </source>
</evidence>
<evidence type="ECO:0000313" key="2">
    <source>
        <dbReference type="Proteomes" id="UP000502608"/>
    </source>
</evidence>